<keyword evidence="1" id="KW-0732">Signal</keyword>
<evidence type="ECO:0000313" key="2">
    <source>
        <dbReference type="EMBL" id="RAL23204.1"/>
    </source>
</evidence>
<sequence>MGKSKWIFSMLIVFFVLSSTSSRSTTIPSIESIDQAIRDLKQKINKFAPEDIETLKKKQQMMKLPNKKFDKEVQRIILPLIELQPDTIQFTNSNEGKTIQIRLKKSIQNTYQAKHL</sequence>
<reference evidence="2 3" key="1">
    <citation type="submission" date="2018-06" db="EMBL/GenBank/DDBJ databases">
        <title>Thermoflavimicrobium daqus sp. nov., a thermophilic microbe isolated from Moutai-flavour Daqu.</title>
        <authorList>
            <person name="Wang X."/>
            <person name="Zhou H."/>
        </authorList>
    </citation>
    <scope>NUCLEOTIDE SEQUENCE [LARGE SCALE GENOMIC DNA]</scope>
    <source>
        <strain evidence="2 3">FBKL4.011</strain>
    </source>
</reference>
<protein>
    <recommendedName>
        <fullName evidence="4">DUF3888 domain-containing protein</fullName>
    </recommendedName>
</protein>
<dbReference type="RefSeq" id="WP_113659511.1">
    <property type="nucleotide sequence ID" value="NZ_KZ845669.1"/>
</dbReference>
<dbReference type="EMBL" id="QJKK01000007">
    <property type="protein sequence ID" value="RAL23204.1"/>
    <property type="molecule type" value="Genomic_DNA"/>
</dbReference>
<evidence type="ECO:0000256" key="1">
    <source>
        <dbReference type="SAM" id="SignalP"/>
    </source>
</evidence>
<feature type="chain" id="PRO_5038575785" description="DUF3888 domain-containing protein" evidence="1">
    <location>
        <begin position="25"/>
        <end position="116"/>
    </location>
</feature>
<organism evidence="2 3">
    <name type="scientific">Thermoflavimicrobium daqui</name>
    <dbReference type="NCBI Taxonomy" id="2137476"/>
    <lineage>
        <taxon>Bacteria</taxon>
        <taxon>Bacillati</taxon>
        <taxon>Bacillota</taxon>
        <taxon>Bacilli</taxon>
        <taxon>Bacillales</taxon>
        <taxon>Thermoactinomycetaceae</taxon>
        <taxon>Thermoflavimicrobium</taxon>
    </lineage>
</organism>
<feature type="signal peptide" evidence="1">
    <location>
        <begin position="1"/>
        <end position="24"/>
    </location>
</feature>
<keyword evidence="3" id="KW-1185">Reference proteome</keyword>
<reference evidence="2 3" key="2">
    <citation type="submission" date="2018-06" db="EMBL/GenBank/DDBJ databases">
        <authorList>
            <person name="Zhirakovskaya E."/>
        </authorList>
    </citation>
    <scope>NUCLEOTIDE SEQUENCE [LARGE SCALE GENOMIC DNA]</scope>
    <source>
        <strain evidence="2 3">FBKL4.011</strain>
    </source>
</reference>
<gene>
    <name evidence="2" type="ORF">DL897_12625</name>
</gene>
<evidence type="ECO:0000313" key="3">
    <source>
        <dbReference type="Proteomes" id="UP000251213"/>
    </source>
</evidence>
<evidence type="ECO:0008006" key="4">
    <source>
        <dbReference type="Google" id="ProtNLM"/>
    </source>
</evidence>
<proteinExistence type="predicted"/>
<comment type="caution">
    <text evidence="2">The sequence shown here is derived from an EMBL/GenBank/DDBJ whole genome shotgun (WGS) entry which is preliminary data.</text>
</comment>
<dbReference type="AlphaFoldDB" id="A0A364K324"/>
<dbReference type="Proteomes" id="UP000251213">
    <property type="component" value="Unassembled WGS sequence"/>
</dbReference>
<name>A0A364K324_9BACL</name>
<accession>A0A364K324</accession>